<reference evidence="1" key="1">
    <citation type="submission" date="2022-01" db="EMBL/GenBank/DDBJ databases">
        <authorList>
            <person name="Criscuolo A."/>
        </authorList>
    </citation>
    <scope>NUCLEOTIDE SEQUENCE</scope>
    <source>
        <strain evidence="1">CIP111891</strain>
    </source>
</reference>
<dbReference type="InterPro" id="IPR013320">
    <property type="entry name" value="ConA-like_dom_sf"/>
</dbReference>
<organism evidence="1 2">
    <name type="scientific">Paenibacillus allorhizoplanae</name>
    <dbReference type="NCBI Taxonomy" id="2905648"/>
    <lineage>
        <taxon>Bacteria</taxon>
        <taxon>Bacillati</taxon>
        <taxon>Bacillota</taxon>
        <taxon>Bacilli</taxon>
        <taxon>Bacillales</taxon>
        <taxon>Paenibacillaceae</taxon>
        <taxon>Paenibacillus</taxon>
    </lineage>
</organism>
<evidence type="ECO:0008006" key="3">
    <source>
        <dbReference type="Google" id="ProtNLM"/>
    </source>
</evidence>
<dbReference type="Proteomes" id="UP000838821">
    <property type="component" value="Unassembled WGS sequence"/>
</dbReference>
<protein>
    <recommendedName>
        <fullName evidence="3">DUF1349 domain-containing protein</fullName>
    </recommendedName>
</protein>
<dbReference type="PIRSF" id="PIRSF022704">
    <property type="entry name" value="UCP022704"/>
    <property type="match status" value="1"/>
</dbReference>
<gene>
    <name evidence="1" type="ORF">PAECIP111891_00256</name>
</gene>
<accession>A0ABN8FY17</accession>
<sequence>MRNIHKGSTNLHPFYWLNEPQSYTYDSDKTLTIQTKPNTDFWQRTAYAFQKDNGHSFLTKVENDFSLTAYFEFTPKSTYDQCGLLVRLNEENWIKVSTEFENSDFSRLGSVVTNMGYSDWASTDISSSNTVMYYRINKKGKDFLIEYSFDGQHWLQMRMAHLHMDAKVLSVGVYACSPLTSSFECRISQITIGDNTQ</sequence>
<dbReference type="Pfam" id="PF07081">
    <property type="entry name" value="DUF1349"/>
    <property type="match status" value="1"/>
</dbReference>
<evidence type="ECO:0000313" key="1">
    <source>
        <dbReference type="EMBL" id="CAH1192281.1"/>
    </source>
</evidence>
<comment type="caution">
    <text evidence="1">The sequence shown here is derived from an EMBL/GenBank/DDBJ whole genome shotgun (WGS) entry which is preliminary data.</text>
</comment>
<proteinExistence type="predicted"/>
<dbReference type="PANTHER" id="PTHR35332">
    <property type="entry name" value="REGULATION OF ENOLASE PROTEIN 1"/>
    <property type="match status" value="1"/>
</dbReference>
<dbReference type="Gene3D" id="2.60.120.200">
    <property type="match status" value="1"/>
</dbReference>
<name>A0ABN8FY17_9BACL</name>
<dbReference type="EMBL" id="CAKMMW010000001">
    <property type="protein sequence ID" value="CAH1192281.1"/>
    <property type="molecule type" value="Genomic_DNA"/>
</dbReference>
<dbReference type="RefSeq" id="WP_236284099.1">
    <property type="nucleotide sequence ID" value="NZ_CAKMMW010000001.1"/>
</dbReference>
<dbReference type="InterPro" id="IPR009784">
    <property type="entry name" value="DUF1349"/>
</dbReference>
<keyword evidence="2" id="KW-1185">Reference proteome</keyword>
<dbReference type="InterPro" id="IPR015987">
    <property type="entry name" value="UCP022704"/>
</dbReference>
<evidence type="ECO:0000313" key="2">
    <source>
        <dbReference type="Proteomes" id="UP000838821"/>
    </source>
</evidence>
<dbReference type="PANTHER" id="PTHR35332:SF2">
    <property type="entry name" value="REGULATION OF ENOLASE PROTEIN 1"/>
    <property type="match status" value="1"/>
</dbReference>
<dbReference type="SUPFAM" id="SSF49899">
    <property type="entry name" value="Concanavalin A-like lectins/glucanases"/>
    <property type="match status" value="1"/>
</dbReference>